<protein>
    <submittedName>
        <fullName evidence="2">AraC family transcriptional regulator</fullName>
    </submittedName>
</protein>
<dbReference type="InterPro" id="IPR011256">
    <property type="entry name" value="Reg_factor_effector_dom_sf"/>
</dbReference>
<dbReference type="Pfam" id="PF14526">
    <property type="entry name" value="Cass2"/>
    <property type="match status" value="1"/>
</dbReference>
<dbReference type="RefSeq" id="WP_088904275.1">
    <property type="nucleotide sequence ID" value="NZ_CP022272.1"/>
</dbReference>
<dbReference type="Proteomes" id="UP000198233">
    <property type="component" value="Chromosome"/>
</dbReference>
<dbReference type="Gene3D" id="3.20.80.10">
    <property type="entry name" value="Regulatory factor, effector binding domain"/>
    <property type="match status" value="1"/>
</dbReference>
<dbReference type="EMBL" id="CP022272">
    <property type="protein sequence ID" value="ASJ96280.1"/>
    <property type="molecule type" value="Genomic_DNA"/>
</dbReference>
<dbReference type="PANTHER" id="PTHR36444">
    <property type="entry name" value="TRANSCRIPTIONAL REGULATOR PROTEIN YOBU-RELATED"/>
    <property type="match status" value="1"/>
</dbReference>
<reference evidence="2 3" key="1">
    <citation type="submission" date="2017-06" db="EMBL/GenBank/DDBJ databases">
        <title>Complete genome sequence of Shewanella marisflavi EP1 associated with anaerobic 2,4-dinitrotoluene reduction and salt tolerance.</title>
        <authorList>
            <person name="Huang J."/>
        </authorList>
    </citation>
    <scope>NUCLEOTIDE SEQUENCE [LARGE SCALE GENOMIC DNA]</scope>
    <source>
        <strain evidence="2 3">EP1</strain>
    </source>
</reference>
<name>A0AAC9XMX8_9GAMM</name>
<sequence>MKTINLAPKSVVGMSVRTNNGNESEVATQSIAPLWQAFMGQYGKQILGKLPVYGVYYDYANDMDGDYSLMVAVEAATIEARDGGALTPLTIEGGNYLCFSATGEMPQAVISLWQQIWAYFQRLECPYRRQYLTDFECYSHTDSVDIYIGVHVEV</sequence>
<proteinExistence type="predicted"/>
<dbReference type="InterPro" id="IPR029441">
    <property type="entry name" value="Cass2"/>
</dbReference>
<organism evidence="2 3">
    <name type="scientific">Shewanella marisflavi</name>
    <dbReference type="NCBI Taxonomy" id="260364"/>
    <lineage>
        <taxon>Bacteria</taxon>
        <taxon>Pseudomonadati</taxon>
        <taxon>Pseudomonadota</taxon>
        <taxon>Gammaproteobacteria</taxon>
        <taxon>Alteromonadales</taxon>
        <taxon>Shewanellaceae</taxon>
        <taxon>Shewanella</taxon>
    </lineage>
</organism>
<gene>
    <name evidence="2" type="ORF">CFF01_06600</name>
</gene>
<dbReference type="InterPro" id="IPR053182">
    <property type="entry name" value="YobU-like_regulator"/>
</dbReference>
<dbReference type="PANTHER" id="PTHR36444:SF2">
    <property type="entry name" value="TRANSCRIPTIONAL REGULATOR PROTEIN YOBU-RELATED"/>
    <property type="match status" value="1"/>
</dbReference>
<dbReference type="KEGG" id="smav:CFF01_06600"/>
<dbReference type="SUPFAM" id="SSF55136">
    <property type="entry name" value="Probable bacterial effector-binding domain"/>
    <property type="match status" value="1"/>
</dbReference>
<dbReference type="AlphaFoldDB" id="A0AAC9XMX8"/>
<evidence type="ECO:0000259" key="1">
    <source>
        <dbReference type="SMART" id="SM00871"/>
    </source>
</evidence>
<dbReference type="InterPro" id="IPR010499">
    <property type="entry name" value="AraC_E-bd"/>
</dbReference>
<evidence type="ECO:0000313" key="2">
    <source>
        <dbReference type="EMBL" id="ASJ96280.1"/>
    </source>
</evidence>
<dbReference type="SMART" id="SM00871">
    <property type="entry name" value="AraC_E_bind"/>
    <property type="match status" value="1"/>
</dbReference>
<feature type="domain" description="AraC effector-binding" evidence="1">
    <location>
        <begin position="1"/>
        <end position="151"/>
    </location>
</feature>
<accession>A0AAC9XMX8</accession>
<evidence type="ECO:0000313" key="3">
    <source>
        <dbReference type="Proteomes" id="UP000198233"/>
    </source>
</evidence>